<keyword evidence="2" id="KW-1185">Reference proteome</keyword>
<dbReference type="Proteomes" id="UP000765845">
    <property type="component" value="Unassembled WGS sequence"/>
</dbReference>
<reference evidence="1 2" key="1">
    <citation type="submission" date="2020-04" db="EMBL/GenBank/DDBJ databases">
        <authorList>
            <person name="Yoon J."/>
        </authorList>
    </citation>
    <scope>NUCLEOTIDE SEQUENCE [LARGE SCALE GENOMIC DNA]</scope>
    <source>
        <strain evidence="1 2">KMU-166</strain>
    </source>
</reference>
<sequence length="110" mass="12568">MKLTFVEMTVFEKYRADYLSDDEYREFQEQLLKNPSAGDVIPGLDGLRKVRHKAKGKGQRGGVRVIYYHYDGGDQVWLFMIYAKGEVKDMTPDQKKAFSAALGAELKARS</sequence>
<dbReference type="PIRSF" id="PIRSF039032">
    <property type="entry name" value="HigB-2"/>
    <property type="match status" value="1"/>
</dbReference>
<evidence type="ECO:0000313" key="2">
    <source>
        <dbReference type="Proteomes" id="UP000765845"/>
    </source>
</evidence>
<proteinExistence type="predicted"/>
<comment type="caution">
    <text evidence="1">The sequence shown here is derived from an EMBL/GenBank/DDBJ whole genome shotgun (WGS) entry which is preliminary data.</text>
</comment>
<protein>
    <submittedName>
        <fullName evidence="1">Toxin</fullName>
    </submittedName>
</protein>
<name>A0ABX1GGR8_9GAMM</name>
<accession>A0ABX1GGR8</accession>
<dbReference type="InterPro" id="IPR009387">
    <property type="entry name" value="HigB-2"/>
</dbReference>
<evidence type="ECO:0000313" key="1">
    <source>
        <dbReference type="EMBL" id="NKI17409.1"/>
    </source>
</evidence>
<gene>
    <name evidence="1" type="ORF">HCU74_08265</name>
</gene>
<dbReference type="EMBL" id="JAAWWK010000002">
    <property type="protein sequence ID" value="NKI17409.1"/>
    <property type="molecule type" value="Genomic_DNA"/>
</dbReference>
<organism evidence="1 2">
    <name type="scientific">Spongiibacter thalassae</name>
    <dbReference type="NCBI Taxonomy" id="2721624"/>
    <lineage>
        <taxon>Bacteria</taxon>
        <taxon>Pseudomonadati</taxon>
        <taxon>Pseudomonadota</taxon>
        <taxon>Gammaproteobacteria</taxon>
        <taxon>Cellvibrionales</taxon>
        <taxon>Spongiibacteraceae</taxon>
        <taxon>Spongiibacter</taxon>
    </lineage>
</organism>